<dbReference type="InterPro" id="IPR050232">
    <property type="entry name" value="FBL13/AtMIF1-like"/>
</dbReference>
<dbReference type="PANTHER" id="PTHR31900">
    <property type="entry name" value="F-BOX/RNI SUPERFAMILY PROTEIN-RELATED"/>
    <property type="match status" value="1"/>
</dbReference>
<dbReference type="InterPro" id="IPR001810">
    <property type="entry name" value="F-box_dom"/>
</dbReference>
<dbReference type="Pfam" id="PF08387">
    <property type="entry name" value="FBD"/>
    <property type="match status" value="1"/>
</dbReference>
<dbReference type="Proteomes" id="UP001558713">
    <property type="component" value="Unassembled WGS sequence"/>
</dbReference>
<dbReference type="CDD" id="cd22160">
    <property type="entry name" value="F-box_AtFBL13-like"/>
    <property type="match status" value="1"/>
</dbReference>
<evidence type="ECO:0000313" key="3">
    <source>
        <dbReference type="Proteomes" id="UP001558713"/>
    </source>
</evidence>
<dbReference type="AlphaFoldDB" id="A0ABD1B2Z8"/>
<name>A0ABD1B2Z8_CARAN</name>
<dbReference type="SUPFAM" id="SSF52047">
    <property type="entry name" value="RNI-like"/>
    <property type="match status" value="1"/>
</dbReference>
<gene>
    <name evidence="2" type="ORF">V5N11_019263</name>
</gene>
<comment type="caution">
    <text evidence="2">The sequence shown here is derived from an EMBL/GenBank/DDBJ whole genome shotgun (WGS) entry which is preliminary data.</text>
</comment>
<accession>A0ABD1B2Z8</accession>
<dbReference type="PROSITE" id="PS50181">
    <property type="entry name" value="FBOX"/>
    <property type="match status" value="1"/>
</dbReference>
<protein>
    <submittedName>
        <fullName evidence="2">FBD-associated F-box protein</fullName>
    </submittedName>
</protein>
<dbReference type="SMART" id="SM00579">
    <property type="entry name" value="FBD"/>
    <property type="match status" value="1"/>
</dbReference>
<evidence type="ECO:0000259" key="1">
    <source>
        <dbReference type="PROSITE" id="PS50181"/>
    </source>
</evidence>
<dbReference type="Gene3D" id="1.20.1280.50">
    <property type="match status" value="1"/>
</dbReference>
<dbReference type="InterPro" id="IPR036047">
    <property type="entry name" value="F-box-like_dom_sf"/>
</dbReference>
<dbReference type="InterPro" id="IPR053781">
    <property type="entry name" value="F-box_AtFBL13-like"/>
</dbReference>
<sequence>MDRISNLPEDLLLNILSSLPIKDVIATMLLSKSWKFLWTMVPKLDFDDNVHQYFGEDGVEYRVFQEFVNRVLVSNTAPVLETLKLKLGCPLSSTDDITTWITTAISRRVRELEIHRSLKGDGAYLFKLPQCLYTSEKLVVLKLYKSILLDVPVEVSLPSLKSLYLVSVIYIDEESHRRLLTACPVLEELVIDKSENYPVALSLSVVIPSLQRLSIVDALQFRSSVKRDTWYENKVVINVPSLKYLSYVDIYDYGHVCSSENMPELVEANVKLICKRPEELMRSITSVKCLSLCLYGSILLQHRIEFYQLVHLELCGCSPYWWDLYTWMLENSPKLQVLKLNNCKEWFNHFANPIFGRWRQPSSVPECLMCHLSTFEWKYYSGGREAKRVVAYILKNARQLKTVDIASPKLCQRKTKTGQIKELASLPRASSSCQLFLDDKRIY</sequence>
<feature type="domain" description="F-box" evidence="1">
    <location>
        <begin position="1"/>
        <end position="53"/>
    </location>
</feature>
<proteinExistence type="predicted"/>
<evidence type="ECO:0000313" key="2">
    <source>
        <dbReference type="EMBL" id="KAL1212811.1"/>
    </source>
</evidence>
<dbReference type="InterPro" id="IPR006566">
    <property type="entry name" value="FBD"/>
</dbReference>
<reference evidence="2 3" key="1">
    <citation type="submission" date="2024-04" db="EMBL/GenBank/DDBJ databases">
        <title>Genome assembly C_amara_ONT_v2.</title>
        <authorList>
            <person name="Yant L."/>
            <person name="Moore C."/>
            <person name="Slenker M."/>
        </authorList>
    </citation>
    <scope>NUCLEOTIDE SEQUENCE [LARGE SCALE GENOMIC DNA]</scope>
    <source>
        <tissue evidence="2">Leaf</tissue>
    </source>
</reference>
<dbReference type="SUPFAM" id="SSF81383">
    <property type="entry name" value="F-box domain"/>
    <property type="match status" value="1"/>
</dbReference>
<dbReference type="InterPro" id="IPR055411">
    <property type="entry name" value="LRR_FXL15/At3g58940/PEG3-like"/>
</dbReference>
<dbReference type="InterPro" id="IPR032675">
    <property type="entry name" value="LRR_dom_sf"/>
</dbReference>
<dbReference type="Gene3D" id="3.80.10.10">
    <property type="entry name" value="Ribonuclease Inhibitor"/>
    <property type="match status" value="1"/>
</dbReference>
<organism evidence="2 3">
    <name type="scientific">Cardamine amara subsp. amara</name>
    <dbReference type="NCBI Taxonomy" id="228776"/>
    <lineage>
        <taxon>Eukaryota</taxon>
        <taxon>Viridiplantae</taxon>
        <taxon>Streptophyta</taxon>
        <taxon>Embryophyta</taxon>
        <taxon>Tracheophyta</taxon>
        <taxon>Spermatophyta</taxon>
        <taxon>Magnoliopsida</taxon>
        <taxon>eudicotyledons</taxon>
        <taxon>Gunneridae</taxon>
        <taxon>Pentapetalae</taxon>
        <taxon>rosids</taxon>
        <taxon>malvids</taxon>
        <taxon>Brassicales</taxon>
        <taxon>Brassicaceae</taxon>
        <taxon>Cardamineae</taxon>
        <taxon>Cardamine</taxon>
    </lineage>
</organism>
<dbReference type="EMBL" id="JBANAX010000361">
    <property type="protein sequence ID" value="KAL1212811.1"/>
    <property type="molecule type" value="Genomic_DNA"/>
</dbReference>
<dbReference type="Pfam" id="PF24758">
    <property type="entry name" value="LRR_At5g56370"/>
    <property type="match status" value="1"/>
</dbReference>
<dbReference type="PANTHER" id="PTHR31900:SF34">
    <property type="entry name" value="EMB|CAB62440.1-RELATED"/>
    <property type="match status" value="1"/>
</dbReference>
<dbReference type="Pfam" id="PF00646">
    <property type="entry name" value="F-box"/>
    <property type="match status" value="1"/>
</dbReference>
<keyword evidence="3" id="KW-1185">Reference proteome</keyword>
<dbReference type="SMART" id="SM00256">
    <property type="entry name" value="FBOX"/>
    <property type="match status" value="1"/>
</dbReference>